<dbReference type="Proteomes" id="UP000053424">
    <property type="component" value="Unassembled WGS sequence"/>
</dbReference>
<evidence type="ECO:0000256" key="1">
    <source>
        <dbReference type="ARBA" id="ARBA00002978"/>
    </source>
</evidence>
<evidence type="ECO:0000313" key="13">
    <source>
        <dbReference type="Proteomes" id="UP000053424"/>
    </source>
</evidence>
<keyword evidence="6 10" id="KW-0812">Transmembrane</keyword>
<keyword evidence="7 10" id="KW-1133">Transmembrane helix</keyword>
<gene>
    <name evidence="12" type="ORF">M413DRAFT_441372</name>
</gene>
<dbReference type="InterPro" id="IPR051076">
    <property type="entry name" value="Golgi_membrane_TVP38/TMEM64"/>
</dbReference>
<evidence type="ECO:0000313" key="12">
    <source>
        <dbReference type="EMBL" id="KIM46283.1"/>
    </source>
</evidence>
<feature type="transmembrane region" description="Helical" evidence="10">
    <location>
        <begin position="73"/>
        <end position="104"/>
    </location>
</feature>
<organism evidence="12 13">
    <name type="scientific">Hebeloma cylindrosporum</name>
    <dbReference type="NCBI Taxonomy" id="76867"/>
    <lineage>
        <taxon>Eukaryota</taxon>
        <taxon>Fungi</taxon>
        <taxon>Dikarya</taxon>
        <taxon>Basidiomycota</taxon>
        <taxon>Agaricomycotina</taxon>
        <taxon>Agaricomycetes</taxon>
        <taxon>Agaricomycetidae</taxon>
        <taxon>Agaricales</taxon>
        <taxon>Agaricineae</taxon>
        <taxon>Hymenogastraceae</taxon>
        <taxon>Hebeloma</taxon>
    </lineage>
</organism>
<evidence type="ECO:0000259" key="11">
    <source>
        <dbReference type="Pfam" id="PF09335"/>
    </source>
</evidence>
<feature type="domain" description="VTT" evidence="11">
    <location>
        <begin position="93"/>
        <end position="208"/>
    </location>
</feature>
<name>A0A0C2Y8X1_HEBCY</name>
<evidence type="ECO:0000256" key="7">
    <source>
        <dbReference type="ARBA" id="ARBA00022989"/>
    </source>
</evidence>
<reference evidence="12 13" key="1">
    <citation type="submission" date="2014-04" db="EMBL/GenBank/DDBJ databases">
        <authorList>
            <consortium name="DOE Joint Genome Institute"/>
            <person name="Kuo A."/>
            <person name="Gay G."/>
            <person name="Dore J."/>
            <person name="Kohler A."/>
            <person name="Nagy L.G."/>
            <person name="Floudas D."/>
            <person name="Copeland A."/>
            <person name="Barry K.W."/>
            <person name="Cichocki N."/>
            <person name="Veneault-Fourrey C."/>
            <person name="LaButti K."/>
            <person name="Lindquist E.A."/>
            <person name="Lipzen A."/>
            <person name="Lundell T."/>
            <person name="Morin E."/>
            <person name="Murat C."/>
            <person name="Sun H."/>
            <person name="Tunlid A."/>
            <person name="Henrissat B."/>
            <person name="Grigoriev I.V."/>
            <person name="Hibbett D.S."/>
            <person name="Martin F."/>
            <person name="Nordberg H.P."/>
            <person name="Cantor M.N."/>
            <person name="Hua S.X."/>
        </authorList>
    </citation>
    <scope>NUCLEOTIDE SEQUENCE [LARGE SCALE GENOMIC DNA]</scope>
    <source>
        <strain evidence="13">h7</strain>
    </source>
</reference>
<evidence type="ECO:0000256" key="10">
    <source>
        <dbReference type="SAM" id="Phobius"/>
    </source>
</evidence>
<proteinExistence type="inferred from homology"/>
<evidence type="ECO:0000256" key="4">
    <source>
        <dbReference type="ARBA" id="ARBA00013533"/>
    </source>
</evidence>
<comment type="similarity">
    <text evidence="3">Belongs to the TVP38/TMEM64 family.</text>
</comment>
<dbReference type="HOGENOM" id="CLU_041954_2_0_1"/>
<dbReference type="GO" id="GO:0016192">
    <property type="term" value="P:vesicle-mediated transport"/>
    <property type="evidence" value="ECO:0007669"/>
    <property type="project" value="TreeGrafter"/>
</dbReference>
<accession>A0A0C2Y8X1</accession>
<keyword evidence="8" id="KW-0333">Golgi apparatus</keyword>
<keyword evidence="13" id="KW-1185">Reference proteome</keyword>
<evidence type="ECO:0000256" key="2">
    <source>
        <dbReference type="ARBA" id="ARBA00004653"/>
    </source>
</evidence>
<evidence type="ECO:0000256" key="6">
    <source>
        <dbReference type="ARBA" id="ARBA00022692"/>
    </source>
</evidence>
<dbReference type="Pfam" id="PF09335">
    <property type="entry name" value="VTT_dom"/>
    <property type="match status" value="1"/>
</dbReference>
<dbReference type="PANTHER" id="PTHR47549">
    <property type="entry name" value="GOLGI APPARATUS MEMBRANE PROTEIN TVP38-RELATED"/>
    <property type="match status" value="1"/>
</dbReference>
<evidence type="ECO:0000256" key="5">
    <source>
        <dbReference type="ARBA" id="ARBA00020673"/>
    </source>
</evidence>
<dbReference type="OrthoDB" id="166803at2759"/>
<dbReference type="AlphaFoldDB" id="A0A0C2Y8X1"/>
<comment type="subcellular location">
    <subcellularLocation>
        <location evidence="2">Golgi apparatus membrane</location>
        <topology evidence="2">Multi-pass membrane protein</topology>
    </subcellularLocation>
</comment>
<dbReference type="GO" id="GO:0000022">
    <property type="term" value="P:mitotic spindle elongation"/>
    <property type="evidence" value="ECO:0007669"/>
    <property type="project" value="TreeGrafter"/>
</dbReference>
<dbReference type="STRING" id="686832.A0A0C2Y8X1"/>
<dbReference type="GO" id="GO:0000139">
    <property type="term" value="C:Golgi membrane"/>
    <property type="evidence" value="ECO:0007669"/>
    <property type="project" value="UniProtKB-SubCell"/>
</dbReference>
<feature type="transmembrane region" description="Helical" evidence="10">
    <location>
        <begin position="29"/>
        <end position="52"/>
    </location>
</feature>
<dbReference type="PANTHER" id="PTHR47549:SF1">
    <property type="entry name" value="GOLGI APPARATUS MEMBRANE PROTEIN TVP38"/>
    <property type="match status" value="1"/>
</dbReference>
<feature type="transmembrane region" description="Helical" evidence="10">
    <location>
        <begin position="110"/>
        <end position="131"/>
    </location>
</feature>
<protein>
    <recommendedName>
        <fullName evidence="4">Golgi apparatus membrane protein TVP38</fullName>
    </recommendedName>
    <alternativeName>
        <fullName evidence="5">Golgi apparatus membrane protein tvp38</fullName>
    </alternativeName>
</protein>
<dbReference type="InterPro" id="IPR032816">
    <property type="entry name" value="VTT_dom"/>
</dbReference>
<evidence type="ECO:0000256" key="9">
    <source>
        <dbReference type="ARBA" id="ARBA00023136"/>
    </source>
</evidence>
<evidence type="ECO:0000256" key="8">
    <source>
        <dbReference type="ARBA" id="ARBA00023034"/>
    </source>
</evidence>
<evidence type="ECO:0000256" key="3">
    <source>
        <dbReference type="ARBA" id="ARBA00008640"/>
    </source>
</evidence>
<comment type="function">
    <text evidence="1">Golgi membrane protein involved in vesicular trafficking and spindle migration.</text>
</comment>
<keyword evidence="9 10" id="KW-0472">Membrane</keyword>
<reference evidence="13" key="2">
    <citation type="submission" date="2015-01" db="EMBL/GenBank/DDBJ databases">
        <title>Evolutionary Origins and Diversification of the Mycorrhizal Mutualists.</title>
        <authorList>
            <consortium name="DOE Joint Genome Institute"/>
            <consortium name="Mycorrhizal Genomics Consortium"/>
            <person name="Kohler A."/>
            <person name="Kuo A."/>
            <person name="Nagy L.G."/>
            <person name="Floudas D."/>
            <person name="Copeland A."/>
            <person name="Barry K.W."/>
            <person name="Cichocki N."/>
            <person name="Veneault-Fourrey C."/>
            <person name="LaButti K."/>
            <person name="Lindquist E.A."/>
            <person name="Lipzen A."/>
            <person name="Lundell T."/>
            <person name="Morin E."/>
            <person name="Murat C."/>
            <person name="Riley R."/>
            <person name="Ohm R."/>
            <person name="Sun H."/>
            <person name="Tunlid A."/>
            <person name="Henrissat B."/>
            <person name="Grigoriev I.V."/>
            <person name="Hibbett D.S."/>
            <person name="Martin F."/>
        </authorList>
    </citation>
    <scope>NUCLEOTIDE SEQUENCE [LARGE SCALE GENOMIC DNA]</scope>
    <source>
        <strain evidence="13">h7</strain>
    </source>
</reference>
<dbReference type="EMBL" id="KN831771">
    <property type="protein sequence ID" value="KIM46283.1"/>
    <property type="molecule type" value="Genomic_DNA"/>
</dbReference>
<feature type="transmembrane region" description="Helical" evidence="10">
    <location>
        <begin position="186"/>
        <end position="207"/>
    </location>
</feature>
<sequence length="294" mass="32552">MAAQPLSSPLAMINKYAKYGLHRYRKLHIFGKLFICLVVLFYICMSVFIIVVTPARIAQYSYDKARILASTRLGWLVLAGVMVCVSFPPLIGHTTLVTLCGFAYGMKGFFIGASASLVGSALAFVVLRFLFSEKLHAWSSQNQKWKALESVVTEKGLPLIILIRVSPFPPWVYSNSLFASIEAVKLWQFIVATFFIFPKILLHTFIGSKIAALSDGDQRGHMDTRTKILNGLLVGGGIVIAFIASWTVYNLVQSHIRHLDGFPPEVDELAAEAIEDYDEEAPLLSPTQVVGTIH</sequence>
<feature type="transmembrane region" description="Helical" evidence="10">
    <location>
        <begin position="228"/>
        <end position="249"/>
    </location>
</feature>